<comment type="caution">
    <text evidence="3">The sequence shown here is derived from an EMBL/GenBank/DDBJ whole genome shotgun (WGS) entry which is preliminary data.</text>
</comment>
<accession>A0A4Z0PNI4</accession>
<dbReference type="Gene3D" id="2.60.40.10">
    <property type="entry name" value="Immunoglobulins"/>
    <property type="match status" value="1"/>
</dbReference>
<reference evidence="3 4" key="1">
    <citation type="submission" date="2019-04" db="EMBL/GenBank/DDBJ databases">
        <authorList>
            <person name="Feng G."/>
            <person name="Zhang J."/>
            <person name="Zhu H."/>
        </authorList>
    </citation>
    <scope>NUCLEOTIDE SEQUENCE [LARGE SCALE GENOMIC DNA]</scope>
    <source>
        <strain evidence="3 4">JCM 17223</strain>
    </source>
</reference>
<dbReference type="InterPro" id="IPR013783">
    <property type="entry name" value="Ig-like_fold"/>
</dbReference>
<evidence type="ECO:0000256" key="1">
    <source>
        <dbReference type="SAM" id="SignalP"/>
    </source>
</evidence>
<proteinExistence type="predicted"/>
<evidence type="ECO:0000313" key="4">
    <source>
        <dbReference type="Proteomes" id="UP000297739"/>
    </source>
</evidence>
<feature type="signal peptide" evidence="1">
    <location>
        <begin position="1"/>
        <end position="24"/>
    </location>
</feature>
<feature type="domain" description="Secretion system C-terminal sorting" evidence="2">
    <location>
        <begin position="355"/>
        <end position="421"/>
    </location>
</feature>
<feature type="chain" id="PRO_5021465561" evidence="1">
    <location>
        <begin position="25"/>
        <end position="423"/>
    </location>
</feature>
<keyword evidence="4" id="KW-1185">Reference proteome</keyword>
<dbReference type="Proteomes" id="UP000297739">
    <property type="component" value="Unassembled WGS sequence"/>
</dbReference>
<dbReference type="EMBL" id="SRLD01000006">
    <property type="protein sequence ID" value="TGE18637.1"/>
    <property type="molecule type" value="Genomic_DNA"/>
</dbReference>
<organism evidence="3 4">
    <name type="scientific">Hymenobacter elongatus</name>
    <dbReference type="NCBI Taxonomy" id="877208"/>
    <lineage>
        <taxon>Bacteria</taxon>
        <taxon>Pseudomonadati</taxon>
        <taxon>Bacteroidota</taxon>
        <taxon>Cytophagia</taxon>
        <taxon>Cytophagales</taxon>
        <taxon>Hymenobacteraceae</taxon>
        <taxon>Hymenobacter</taxon>
    </lineage>
</organism>
<dbReference type="OrthoDB" id="1490051at2"/>
<name>A0A4Z0PNI4_9BACT</name>
<keyword evidence="1" id="KW-0732">Signal</keyword>
<dbReference type="InterPro" id="IPR026444">
    <property type="entry name" value="Secre_tail"/>
</dbReference>
<gene>
    <name evidence="3" type="ORF">E5J99_04850</name>
</gene>
<dbReference type="NCBIfam" id="TIGR04183">
    <property type="entry name" value="Por_Secre_tail"/>
    <property type="match status" value="1"/>
</dbReference>
<dbReference type="RefSeq" id="WP_135496596.1">
    <property type="nucleotide sequence ID" value="NZ_SRLD01000006.1"/>
</dbReference>
<evidence type="ECO:0000313" key="3">
    <source>
        <dbReference type="EMBL" id="TGE18637.1"/>
    </source>
</evidence>
<protein>
    <submittedName>
        <fullName evidence="3">T9SS type A sorting domain-containing protein</fullName>
    </submittedName>
</protein>
<dbReference type="Pfam" id="PF18962">
    <property type="entry name" value="Por_Secre_tail"/>
    <property type="match status" value="1"/>
</dbReference>
<dbReference type="AlphaFoldDB" id="A0A4Z0PNI4"/>
<evidence type="ECO:0000259" key="2">
    <source>
        <dbReference type="Pfam" id="PF18962"/>
    </source>
</evidence>
<sequence length="423" mass="44206">MKPTPTAQRLLLASFFLVPTLGWSQSFLQQTFEVNGNSNPNGTRTQLVYSNVGGQTYTGTFAAATTAQNTNAAPITAPVYSEGVTAFGAVNNQGNGLVTSTLTFDPVTFTATSGNYLTFRLVSYQTNGNGGIDNTATNNGVTVSIAYNGSQSYIPTLRVVGLNGGSVFGYSGTGTATTGAPINTTTPSLTTVTSPTDLTGNGQTVALTGTAGLSNVSLRFGAAITSIQVQITLNSIGKTALFIDDVRIGSDGPLPVELTSFEAARQTGVVLLKWATASEKNNDRFEVQRSADGQQFVTISTVQGSGTTTTGNSYTSKDAEPLSDVSYYRLQQVDQDGTVSYSPVRVINAVVAAAYPSPTYDLLNLPASAVGSSYRVFNALGQTLLEGKVSATGAVNVQRLVPGSYFLEVGTGKNQVSQRFIRQ</sequence>